<accession>A0AAD6IJY3</accession>
<comment type="caution">
    <text evidence="9">The sequence shown here is derived from an EMBL/GenBank/DDBJ whole genome shotgun (WGS) entry which is preliminary data.</text>
</comment>
<dbReference type="PANTHER" id="PTHR42800:SF1">
    <property type="entry name" value="EXOINULINASE INUD (AFU_ORTHOLOGUE AFUA_5G00480)"/>
    <property type="match status" value="1"/>
</dbReference>
<feature type="signal peptide" evidence="6">
    <location>
        <begin position="1"/>
        <end position="21"/>
    </location>
</feature>
<dbReference type="InterPro" id="IPR018053">
    <property type="entry name" value="Glyco_hydro_32_AS"/>
</dbReference>
<dbReference type="GO" id="GO:0004575">
    <property type="term" value="F:sucrose alpha-glucosidase activity"/>
    <property type="evidence" value="ECO:0007669"/>
    <property type="project" value="TreeGrafter"/>
</dbReference>
<reference evidence="9" key="1">
    <citation type="journal article" date="2023" name="IMA Fungus">
        <title>Comparative genomic study of the Penicillium genus elucidates a diverse pangenome and 15 lateral gene transfer events.</title>
        <authorList>
            <person name="Petersen C."/>
            <person name="Sorensen T."/>
            <person name="Nielsen M.R."/>
            <person name="Sondergaard T.E."/>
            <person name="Sorensen J.L."/>
            <person name="Fitzpatrick D.A."/>
            <person name="Frisvad J.C."/>
            <person name="Nielsen K.L."/>
        </authorList>
    </citation>
    <scope>NUCLEOTIDE SEQUENCE</scope>
    <source>
        <strain evidence="9">IBT 15450</strain>
    </source>
</reference>
<feature type="domain" description="Glycosyl hydrolase family 32 C-terminal" evidence="8">
    <location>
        <begin position="1277"/>
        <end position="1414"/>
    </location>
</feature>
<dbReference type="InterPro" id="IPR023296">
    <property type="entry name" value="Glyco_hydro_beta-prop_sf"/>
</dbReference>
<feature type="domain" description="Glycosyl hydrolase family 32 C-terminal" evidence="8">
    <location>
        <begin position="715"/>
        <end position="866"/>
    </location>
</feature>
<dbReference type="SUPFAM" id="SSF49899">
    <property type="entry name" value="Concanavalin A-like lectins/glucanases"/>
    <property type="match status" value="2"/>
</dbReference>
<reference evidence="9" key="2">
    <citation type="submission" date="2023-01" db="EMBL/GenBank/DDBJ databases">
        <authorList>
            <person name="Petersen C."/>
        </authorList>
    </citation>
    <scope>NUCLEOTIDE SEQUENCE</scope>
    <source>
        <strain evidence="9">IBT 15450</strain>
    </source>
</reference>
<dbReference type="InterPro" id="IPR001362">
    <property type="entry name" value="Glyco_hydro_32"/>
</dbReference>
<dbReference type="CDD" id="cd18622">
    <property type="entry name" value="GH32_Inu-like"/>
    <property type="match status" value="2"/>
</dbReference>
<dbReference type="FunFam" id="2.60.120.560:FF:000003">
    <property type="entry name" value="Extracellular exo-inulinase inuE"/>
    <property type="match status" value="2"/>
</dbReference>
<evidence type="ECO:0000256" key="3">
    <source>
        <dbReference type="ARBA" id="ARBA00022801"/>
    </source>
</evidence>
<dbReference type="InterPro" id="IPR013148">
    <property type="entry name" value="Glyco_hydro_32_N"/>
</dbReference>
<dbReference type="InterPro" id="IPR013189">
    <property type="entry name" value="Glyco_hydro_32_C"/>
</dbReference>
<dbReference type="GO" id="GO:0005987">
    <property type="term" value="P:sucrose catabolic process"/>
    <property type="evidence" value="ECO:0007669"/>
    <property type="project" value="TreeGrafter"/>
</dbReference>
<protein>
    <submittedName>
        <fullName evidence="9">Glycosyl hydrolase family protein</fullName>
    </submittedName>
</protein>
<dbReference type="Gene3D" id="2.60.120.560">
    <property type="entry name" value="Exo-inulinase, domain 1"/>
    <property type="match status" value="2"/>
</dbReference>
<dbReference type="Pfam" id="PF08244">
    <property type="entry name" value="Glyco_hydro_32C"/>
    <property type="match status" value="2"/>
</dbReference>
<organism evidence="9 10">
    <name type="scientific">Penicillium canescens</name>
    <dbReference type="NCBI Taxonomy" id="5083"/>
    <lineage>
        <taxon>Eukaryota</taxon>
        <taxon>Fungi</taxon>
        <taxon>Dikarya</taxon>
        <taxon>Ascomycota</taxon>
        <taxon>Pezizomycotina</taxon>
        <taxon>Eurotiomycetes</taxon>
        <taxon>Eurotiomycetidae</taxon>
        <taxon>Eurotiales</taxon>
        <taxon>Aspergillaceae</taxon>
        <taxon>Penicillium</taxon>
    </lineage>
</organism>
<evidence type="ECO:0000256" key="2">
    <source>
        <dbReference type="ARBA" id="ARBA00022729"/>
    </source>
</evidence>
<dbReference type="SUPFAM" id="SSF75005">
    <property type="entry name" value="Arabinanase/levansucrase/invertase"/>
    <property type="match status" value="2"/>
</dbReference>
<dbReference type="GO" id="GO:0005737">
    <property type="term" value="C:cytoplasm"/>
    <property type="evidence" value="ECO:0007669"/>
    <property type="project" value="TreeGrafter"/>
</dbReference>
<keyword evidence="2 6" id="KW-0732">Signal</keyword>
<feature type="domain" description="Glycosyl hydrolase family 32 N-terminal" evidence="7">
    <location>
        <begin position="936"/>
        <end position="1253"/>
    </location>
</feature>
<evidence type="ECO:0000259" key="7">
    <source>
        <dbReference type="Pfam" id="PF00251"/>
    </source>
</evidence>
<evidence type="ECO:0000313" key="9">
    <source>
        <dbReference type="EMBL" id="KAJ6051638.1"/>
    </source>
</evidence>
<evidence type="ECO:0000256" key="6">
    <source>
        <dbReference type="SAM" id="SignalP"/>
    </source>
</evidence>
<evidence type="ECO:0000256" key="5">
    <source>
        <dbReference type="SAM" id="MobiDB-lite"/>
    </source>
</evidence>
<dbReference type="PROSITE" id="PS00609">
    <property type="entry name" value="GLYCOSYL_HYDROL_F32"/>
    <property type="match status" value="1"/>
</dbReference>
<dbReference type="SMART" id="SM00640">
    <property type="entry name" value="Glyco_32"/>
    <property type="match status" value="2"/>
</dbReference>
<feature type="domain" description="Glycosyl hydrolase family 32 N-terminal" evidence="7">
    <location>
        <begin position="638"/>
        <end position="710"/>
    </location>
</feature>
<comment type="similarity">
    <text evidence="1">Belongs to the glycosyl hydrolase 32 family.</text>
</comment>
<proteinExistence type="inferred from homology"/>
<dbReference type="InterPro" id="IPR013320">
    <property type="entry name" value="ConA-like_dom_sf"/>
</dbReference>
<evidence type="ECO:0000313" key="10">
    <source>
        <dbReference type="Proteomes" id="UP001219568"/>
    </source>
</evidence>
<keyword evidence="4" id="KW-0326">Glycosidase</keyword>
<feature type="domain" description="Glycosyl hydrolase family 32 N-terminal" evidence="7">
    <location>
        <begin position="33"/>
        <end position="295"/>
    </location>
</feature>
<sequence>MAFRLAVAFTLGLSLFQAALAQTYNELYRPQYHFTPAKNWMNDPNGLLYYNGLYHLYYQYNPGGNTWGAMSWGHATSTDLTHWNHQPVALLARGYPGDITEMFFSGSAVADTQNTSGFGSNGKVPFVAMYTSYYPSSQNLPSGKLVNGGQQAQSIAYSLDEGITWTTYDAANPVILNPPALYADQWRDFRDPFVFWHEASQRWISVVSLAQLHKLLIYTSPNLKDWTYASEFGPWNAVGGVWECPSIFPLAVDGDDANTKWVMQIGLNPGGPPGVTGSGTQYIVGTFDGIKFVADPNSPPTAPTSTSTTTSASTSSTTTTATATATGDVIFQDFEGTGNFASRGWVATGDLLGASPAQGTLAGQQTVTGYAGSQLVNTFLSGDSTTGTLTSPSFTISRPNINFLIGGGNAPGTECINLKVQGQVVRTATGANVERLILGGWDVTNLIGQTAVLEIVDQQTGGWGHILIDQITFTGGAGTNNLPRRSDASDTWGFNGTSNFADRGWTATGDLVGKSPAQGTLAGQQAVTGYMGNFVNTFLNGDATTGTLTSPTFTITQKKINFLIGGGNVPGVECINLKVQGQIVRTATGADAEQLIPKSWDVTNLIGQIAVIEIVDLSTTGWGHILIDEISFSNTSTEPYGPNWLDYGPDFYAATTFNGLASTNRINIAWMSNWQYASAIPTSPWRSMLTIARKLSLKTIDDRPRLIQQPTANWTSLQTTTYSNTFDTVFEGNKLVQLSGKLLDITVTFSDRVAASSSSQFGIILRATSDLSQQTRIGYDFSTKRLFVDRTKSGNVGFDGTFPNTYYAPLAPSTDGKVTLRILLDWSSVEVFGGQGEVTVSAQIFPQDNGVDVRLFSGGGSTNGVMIDAKVFDSAYDSSTPSSTTLSTSSTSTDTATTISSTSTTSVGTTLTTSTRTTTGVSPTSTAPYDFRPTFHFVPEQNWMNEPNGLIKIGPTWHLFYQHNPTGNFWGNLSWGHATSTDLVSWDHRPVAISSADGIQAFTGTSYFDSENLSGLGTLSDPPYLAFYTGYFPSSGVQDQRLAYSLDQGVTWTKYQGNPIISQSQEVPHDITKGLETRDPKVFYHSPTSRWVMILAHGGQNKLTFWTSTDTKNWTWRSDFAASNIVGFPSGVNGWEVPDFFELQIEGTTEKKWVLVVTPATGSPAGGNGVFALTGSFDGSIFSADAVDPTTLWLDYGRDWDGVLSWENVPASDGRRVLAAVMNSYGGNPPTNTWKGMLSFPRTLKLKQLNGKLQFLQLPVSELDGVGISVATITSQTLAPGQTLLSNVHSRSLDIRITFIPAQGSTLSLSVRKGGSQQTVIKYTQSNKELSVDRNASGNTSYDPAAGGIHTATLQADTNGKVQLRVLVDECSIEVYGGQGEAVISDLIFPDISSDGLALSTNSGNVLLESVDVRSISL</sequence>
<feature type="chain" id="PRO_5042259559" evidence="6">
    <location>
        <begin position="22"/>
        <end position="1418"/>
    </location>
</feature>
<evidence type="ECO:0000256" key="1">
    <source>
        <dbReference type="ARBA" id="ARBA00009902"/>
    </source>
</evidence>
<keyword evidence="3 9" id="KW-0378">Hydrolase</keyword>
<feature type="region of interest" description="Disordered" evidence="5">
    <location>
        <begin position="294"/>
        <end position="319"/>
    </location>
</feature>
<name>A0AAD6IJY3_PENCN</name>
<dbReference type="EMBL" id="JAQJZL010000002">
    <property type="protein sequence ID" value="KAJ6051638.1"/>
    <property type="molecule type" value="Genomic_DNA"/>
</dbReference>
<evidence type="ECO:0000259" key="8">
    <source>
        <dbReference type="Pfam" id="PF08244"/>
    </source>
</evidence>
<feature type="region of interest" description="Disordered" evidence="5">
    <location>
        <begin position="879"/>
        <end position="925"/>
    </location>
</feature>
<dbReference type="Gene3D" id="2.115.10.20">
    <property type="entry name" value="Glycosyl hydrolase domain, family 43"/>
    <property type="match status" value="3"/>
</dbReference>
<feature type="compositionally biased region" description="Low complexity" evidence="5">
    <location>
        <begin position="303"/>
        <end position="319"/>
    </location>
</feature>
<dbReference type="GO" id="GO:0051670">
    <property type="term" value="F:inulinase activity"/>
    <property type="evidence" value="ECO:0007669"/>
    <property type="project" value="UniProtKB-ARBA"/>
</dbReference>
<keyword evidence="10" id="KW-1185">Reference proteome</keyword>
<dbReference type="PANTHER" id="PTHR42800">
    <property type="entry name" value="EXOINULINASE INUD (AFU_ORTHOLOGUE AFUA_5G00480)"/>
    <property type="match status" value="1"/>
</dbReference>
<dbReference type="Pfam" id="PF00251">
    <property type="entry name" value="Glyco_hydro_32N"/>
    <property type="match status" value="3"/>
</dbReference>
<evidence type="ECO:0000256" key="4">
    <source>
        <dbReference type="ARBA" id="ARBA00023295"/>
    </source>
</evidence>
<gene>
    <name evidence="9" type="ORF">N7460_002172</name>
</gene>
<dbReference type="Proteomes" id="UP001219568">
    <property type="component" value="Unassembled WGS sequence"/>
</dbReference>